<dbReference type="PANTHER" id="PTHR39638">
    <property type="entry name" value="YCF35"/>
    <property type="match status" value="1"/>
</dbReference>
<evidence type="ECO:0000256" key="3">
    <source>
        <dbReference type="ARBA" id="ARBA00021585"/>
    </source>
</evidence>
<name>A0A1Z1M0C7_9FLOR</name>
<dbReference type="InterPro" id="IPR009666">
    <property type="entry name" value="Uncharacterised_Ycf35"/>
</dbReference>
<sequence>MSHFSKIKTNISDAEILKQTLQELGFTYKLTDSLNQNNKNVIMQDDIIVFKENPVFNFIWDGYQYNLVADFYLWNLDATPNFFLEKLTQKYAYNLILDESISIGFDQQQSICMSDGSLKLIVEKWNN</sequence>
<gene>
    <name evidence="5" type="primary">ycf35</name>
</gene>
<dbReference type="AlphaFoldDB" id="A0A1Z1M0C7"/>
<dbReference type="GO" id="GO:0009536">
    <property type="term" value="C:plastid"/>
    <property type="evidence" value="ECO:0007669"/>
    <property type="project" value="UniProtKB-SubCell"/>
</dbReference>
<protein>
    <recommendedName>
        <fullName evidence="3">Uncharacterized protein ycf35</fullName>
    </recommendedName>
</protein>
<dbReference type="PANTHER" id="PTHR39638:SF2">
    <property type="entry name" value="YCF35"/>
    <property type="match status" value="1"/>
</dbReference>
<evidence type="ECO:0000256" key="2">
    <source>
        <dbReference type="ARBA" id="ARBA00009068"/>
    </source>
</evidence>
<comment type="subcellular location">
    <subcellularLocation>
        <location evidence="1">Plastid</location>
    </subcellularLocation>
</comment>
<dbReference type="Pfam" id="PF06868">
    <property type="entry name" value="DUF1257"/>
    <property type="match status" value="1"/>
</dbReference>
<accession>A0A1Z1M0C7</accession>
<dbReference type="EMBL" id="MF101408">
    <property type="protein sequence ID" value="ARW59310.1"/>
    <property type="molecule type" value="Genomic_DNA"/>
</dbReference>
<evidence type="ECO:0000256" key="4">
    <source>
        <dbReference type="ARBA" id="ARBA00022640"/>
    </source>
</evidence>
<evidence type="ECO:0000256" key="1">
    <source>
        <dbReference type="ARBA" id="ARBA00004474"/>
    </source>
</evidence>
<keyword evidence="5" id="KW-0150">Chloroplast</keyword>
<comment type="similarity">
    <text evidence="2">Belongs to the ycf35 family.</text>
</comment>
<organism evidence="5">
    <name type="scientific">Dipterocladia arabiensis</name>
    <dbReference type="NCBI Taxonomy" id="2007176"/>
    <lineage>
        <taxon>Eukaryota</taxon>
        <taxon>Rhodophyta</taxon>
        <taxon>Florideophyceae</taxon>
        <taxon>Rhodymeniophycidae</taxon>
        <taxon>Ceramiales</taxon>
        <taxon>Dasyaceae</taxon>
        <taxon>Dipterocladia</taxon>
    </lineage>
</organism>
<reference evidence="5" key="1">
    <citation type="journal article" date="2017" name="J. Phycol.">
        <title>Analysis of chloroplast genomes and a supermatrix inform reclassification of the Rhodomelaceae (Rhodophyta).</title>
        <authorList>
            <person name="Diaz-Tapia P."/>
            <person name="Maggs C.A."/>
            <person name="West J.A."/>
            <person name="Verbruggen H."/>
        </authorList>
    </citation>
    <scope>NUCLEOTIDE SEQUENCE</scope>
    <source>
        <strain evidence="5">DHO101</strain>
    </source>
</reference>
<dbReference type="GeneID" id="33352724"/>
<proteinExistence type="inferred from homology"/>
<geneLocation type="chloroplast" evidence="5"/>
<keyword evidence="4 5" id="KW-0934">Plastid</keyword>
<dbReference type="RefSeq" id="YP_009391166.1">
    <property type="nucleotide sequence ID" value="NC_035257.1"/>
</dbReference>
<evidence type="ECO:0000313" key="5">
    <source>
        <dbReference type="EMBL" id="ARW59310.1"/>
    </source>
</evidence>